<evidence type="ECO:0000256" key="5">
    <source>
        <dbReference type="ARBA" id="ARBA00022777"/>
    </source>
</evidence>
<dbReference type="UniPathway" id="UPA00057">
    <property type="reaction ID" value="UER00099"/>
</dbReference>
<dbReference type="SUPFAM" id="SSF55060">
    <property type="entry name" value="GHMP Kinase, C-terminal domain"/>
    <property type="match status" value="1"/>
</dbReference>
<feature type="domain" description="GHMP kinase C-terminal" evidence="8">
    <location>
        <begin position="260"/>
        <end position="316"/>
    </location>
</feature>
<dbReference type="PANTHER" id="PTHR31814">
    <property type="match status" value="1"/>
</dbReference>
<dbReference type="STRING" id="1278311.GCA_000428705_00101"/>
<dbReference type="OrthoDB" id="1522677at2"/>
<reference evidence="9 10" key="1">
    <citation type="submission" date="2019-01" db="EMBL/GenBank/DDBJ databases">
        <authorList>
            <consortium name="Pathogen Informatics"/>
        </authorList>
    </citation>
    <scope>NUCLEOTIDE SEQUENCE [LARGE SCALE GENOMIC DNA]</scope>
    <source>
        <strain evidence="9 10">NCTC10138</strain>
    </source>
</reference>
<keyword evidence="5 9" id="KW-0418">Kinase</keyword>
<evidence type="ECO:0000313" key="10">
    <source>
        <dbReference type="Proteomes" id="UP000289841"/>
    </source>
</evidence>
<dbReference type="InterPro" id="IPR020568">
    <property type="entry name" value="Ribosomal_Su5_D2-typ_SF"/>
</dbReference>
<dbReference type="InterPro" id="IPR013750">
    <property type="entry name" value="GHMP_kinase_C_dom"/>
</dbReference>
<dbReference type="InterPro" id="IPR035102">
    <property type="entry name" value="Phosphomevalonate_kinase"/>
</dbReference>
<keyword evidence="10" id="KW-1185">Reference proteome</keyword>
<dbReference type="EC" id="2.7.4.2" evidence="2"/>
<evidence type="ECO:0000256" key="2">
    <source>
        <dbReference type="ARBA" id="ARBA00012958"/>
    </source>
</evidence>
<dbReference type="InterPro" id="IPR014721">
    <property type="entry name" value="Ribsml_uS5_D2-typ_fold_subgr"/>
</dbReference>
<evidence type="ECO:0000259" key="8">
    <source>
        <dbReference type="Pfam" id="PF08544"/>
    </source>
</evidence>
<gene>
    <name evidence="9" type="ORF">NCTC10138_01409</name>
</gene>
<dbReference type="EMBL" id="LR215048">
    <property type="protein sequence ID" value="VEU81019.1"/>
    <property type="molecule type" value="Genomic_DNA"/>
</dbReference>
<dbReference type="GO" id="GO:0005524">
    <property type="term" value="F:ATP binding"/>
    <property type="evidence" value="ECO:0007669"/>
    <property type="project" value="UniProtKB-KW"/>
</dbReference>
<organism evidence="9 10">
    <name type="scientific">Haploplasma axanthum</name>
    <name type="common">Acholeplasma axanthum</name>
    <dbReference type="NCBI Taxonomy" id="29552"/>
    <lineage>
        <taxon>Bacteria</taxon>
        <taxon>Bacillati</taxon>
        <taxon>Mycoplasmatota</taxon>
        <taxon>Mollicutes</taxon>
        <taxon>Acholeplasmatales</taxon>
        <taxon>Acholeplasmataceae</taxon>
        <taxon>Haploplasma</taxon>
    </lineage>
</organism>
<evidence type="ECO:0000313" key="9">
    <source>
        <dbReference type="EMBL" id="VEU81019.1"/>
    </source>
</evidence>
<evidence type="ECO:0000256" key="1">
    <source>
        <dbReference type="ARBA" id="ARBA00005017"/>
    </source>
</evidence>
<evidence type="ECO:0000256" key="3">
    <source>
        <dbReference type="ARBA" id="ARBA00022679"/>
    </source>
</evidence>
<protein>
    <recommendedName>
        <fullName evidence="2">phosphomevalonate kinase</fullName>
        <ecNumber evidence="2">2.7.4.2</ecNumber>
    </recommendedName>
</protein>
<dbReference type="Gene3D" id="3.30.70.890">
    <property type="entry name" value="GHMP kinase, C-terminal domain"/>
    <property type="match status" value="1"/>
</dbReference>
<dbReference type="KEGG" id="aaxa:NCTC10138_01409"/>
<dbReference type="PANTHER" id="PTHR31814:SF2">
    <property type="entry name" value="PHOSPHOMEVALONATE KINASE"/>
    <property type="match status" value="1"/>
</dbReference>
<keyword evidence="6" id="KW-0067">ATP-binding</keyword>
<accession>A0A449BEY9</accession>
<name>A0A449BEY9_HAPAX</name>
<dbReference type="GO" id="GO:0019287">
    <property type="term" value="P:isopentenyl diphosphate biosynthetic process, mevalonate pathway"/>
    <property type="evidence" value="ECO:0007669"/>
    <property type="project" value="UniProtKB-UniPathway"/>
</dbReference>
<proteinExistence type="predicted"/>
<dbReference type="Pfam" id="PF00288">
    <property type="entry name" value="GHMP_kinases_N"/>
    <property type="match status" value="1"/>
</dbReference>
<comment type="pathway">
    <text evidence="1">Isoprenoid biosynthesis; isopentenyl diphosphate biosynthesis via mevalonate pathway; isopentenyl diphosphate from (R)-mevalonate: step 2/3.</text>
</comment>
<keyword evidence="3" id="KW-0808">Transferase</keyword>
<evidence type="ECO:0000256" key="6">
    <source>
        <dbReference type="ARBA" id="ARBA00022840"/>
    </source>
</evidence>
<keyword evidence="4" id="KW-0547">Nucleotide-binding</keyword>
<evidence type="ECO:0000259" key="7">
    <source>
        <dbReference type="Pfam" id="PF00288"/>
    </source>
</evidence>
<dbReference type="Proteomes" id="UP000289841">
    <property type="component" value="Chromosome"/>
</dbReference>
<sequence>MNIKTSGKLYIAGEYEVLSKKGNAIIYGISKYIDFEIVESNEFFYQTRNQKYVYQYENNEIIDTTNEHLLIMEALKSSFNYLETKKIIIEPFGINIKTELEDEKRQKYGFGSSAALISGIIKVILTKYLKSVDNELVFKLSVLTQISTNTLSSGGDLAAAIYGNMVYYERYNLKWLLKKYNKKDIADIDWADLKIFQFNTNQKFAAIWTKKSYQTKQLTRIIRKKEYRTARKIVNNVYVNLVNNKYLELKENLKDYQKWLENILANDDLVTSEIKKALEITNKFHLSAKISGAGGGDSVIVLYPNGYDFKALREELIKNDLELFVFWGEWWILLIEKISM</sequence>
<dbReference type="InterPro" id="IPR006204">
    <property type="entry name" value="GHMP_kinase_N_dom"/>
</dbReference>
<dbReference type="GO" id="GO:0004631">
    <property type="term" value="F:phosphomevalonate kinase activity"/>
    <property type="evidence" value="ECO:0007669"/>
    <property type="project" value="UniProtKB-EC"/>
</dbReference>
<feature type="domain" description="GHMP kinase N-terminal" evidence="7">
    <location>
        <begin position="86"/>
        <end position="163"/>
    </location>
</feature>
<dbReference type="AlphaFoldDB" id="A0A449BEY9"/>
<dbReference type="Pfam" id="PF08544">
    <property type="entry name" value="GHMP_kinases_C"/>
    <property type="match status" value="1"/>
</dbReference>
<dbReference type="Gene3D" id="3.30.230.10">
    <property type="match status" value="1"/>
</dbReference>
<dbReference type="InterPro" id="IPR036554">
    <property type="entry name" value="GHMP_kinase_C_sf"/>
</dbReference>
<dbReference type="SUPFAM" id="SSF54211">
    <property type="entry name" value="Ribosomal protein S5 domain 2-like"/>
    <property type="match status" value="1"/>
</dbReference>
<evidence type="ECO:0000256" key="4">
    <source>
        <dbReference type="ARBA" id="ARBA00022741"/>
    </source>
</evidence>